<reference evidence="3 4" key="1">
    <citation type="submission" date="2016-01" db="EMBL/GenBank/DDBJ databases">
        <authorList>
            <person name="Oliw E.H."/>
        </authorList>
    </citation>
    <scope>NUCLEOTIDE SEQUENCE [LARGE SCALE GENOMIC DNA]</scope>
    <source>
        <strain evidence="3">LMG 27134</strain>
    </source>
</reference>
<organism evidence="3 4">
    <name type="scientific">Caballeronia udeis</name>
    <dbReference type="NCBI Taxonomy" id="1232866"/>
    <lineage>
        <taxon>Bacteria</taxon>
        <taxon>Pseudomonadati</taxon>
        <taxon>Pseudomonadota</taxon>
        <taxon>Betaproteobacteria</taxon>
        <taxon>Burkholderiales</taxon>
        <taxon>Burkholderiaceae</taxon>
        <taxon>Caballeronia</taxon>
    </lineage>
</organism>
<dbReference type="AlphaFoldDB" id="A0A158JE03"/>
<dbReference type="Pfam" id="PF07859">
    <property type="entry name" value="Abhydrolase_3"/>
    <property type="match status" value="1"/>
</dbReference>
<dbReference type="PANTHER" id="PTHR48081:SF8">
    <property type="entry name" value="ALPHA_BETA HYDROLASE FOLD-3 DOMAIN-CONTAINING PROTEIN-RELATED"/>
    <property type="match status" value="1"/>
</dbReference>
<evidence type="ECO:0000313" key="4">
    <source>
        <dbReference type="Proteomes" id="UP000054683"/>
    </source>
</evidence>
<dbReference type="Gene3D" id="3.40.50.1820">
    <property type="entry name" value="alpha/beta hydrolase"/>
    <property type="match status" value="1"/>
</dbReference>
<dbReference type="InterPro" id="IPR050300">
    <property type="entry name" value="GDXG_lipolytic_enzyme"/>
</dbReference>
<protein>
    <submittedName>
        <fullName evidence="3">Alpha/beta hydrolase domain-containing protein</fullName>
    </submittedName>
</protein>
<keyword evidence="1 3" id="KW-0378">Hydrolase</keyword>
<dbReference type="InterPro" id="IPR013094">
    <property type="entry name" value="AB_hydrolase_3"/>
</dbReference>
<feature type="domain" description="Alpha/beta hydrolase fold-3" evidence="2">
    <location>
        <begin position="97"/>
        <end position="298"/>
    </location>
</feature>
<dbReference type="SUPFAM" id="SSF53474">
    <property type="entry name" value="alpha/beta-Hydrolases"/>
    <property type="match status" value="1"/>
</dbReference>
<dbReference type="GO" id="GO:0016787">
    <property type="term" value="F:hydrolase activity"/>
    <property type="evidence" value="ECO:0007669"/>
    <property type="project" value="UniProtKB-KW"/>
</dbReference>
<accession>A0A158JE03</accession>
<dbReference type="PANTHER" id="PTHR48081">
    <property type="entry name" value="AB HYDROLASE SUPERFAMILY PROTEIN C4A8.06C"/>
    <property type="match status" value="1"/>
</dbReference>
<proteinExistence type="predicted"/>
<name>A0A158JE03_9BURK</name>
<dbReference type="InterPro" id="IPR029058">
    <property type="entry name" value="AB_hydrolase_fold"/>
</dbReference>
<dbReference type="EMBL" id="FCOK02000079">
    <property type="protein sequence ID" value="SAL66560.1"/>
    <property type="molecule type" value="Genomic_DNA"/>
</dbReference>
<evidence type="ECO:0000259" key="2">
    <source>
        <dbReference type="Pfam" id="PF07859"/>
    </source>
</evidence>
<gene>
    <name evidence="3" type="ORF">AWB69_07533</name>
</gene>
<evidence type="ECO:0000256" key="1">
    <source>
        <dbReference type="ARBA" id="ARBA00022801"/>
    </source>
</evidence>
<sequence>MPQSFDLSPQRFELAAVDDEIRALADKIAKKFSDAPARWELSLDIERSRGPGSGLLELGTNDLPLNAENFSIDGPGGPILIRKFIPSNSASPAGVYLHLHGGGFCTGSARGQDAMLNRLAHDAQVIVLSVDYRLAPEHPYPAAVADAEAAAFWLVRSCAGEFGVERIVIGGESAGAYLSVSAALRLRDRHSYAGLAGLNLFQGTYDLRGTPSVMLSDNGFVGRRSFRTLMERFVPEGLRNDPEVSPLCYSLHDLPPALFSAGTTDPVLDDSLFMHARWLSYTNAAELAVYPGAFHGFSLFDCELAHIANQKVASFVHNACTSA</sequence>
<dbReference type="Proteomes" id="UP000054683">
    <property type="component" value="Unassembled WGS sequence"/>
</dbReference>
<evidence type="ECO:0000313" key="3">
    <source>
        <dbReference type="EMBL" id="SAL66560.1"/>
    </source>
</evidence>